<dbReference type="EMBL" id="JASKYM010000002">
    <property type="protein sequence ID" value="MDK2563474.1"/>
    <property type="molecule type" value="Genomic_DNA"/>
</dbReference>
<keyword evidence="3" id="KW-1185">Reference proteome</keyword>
<evidence type="ECO:0000313" key="2">
    <source>
        <dbReference type="EMBL" id="MDK2563474.1"/>
    </source>
</evidence>
<evidence type="ECO:0000313" key="3">
    <source>
        <dbReference type="Proteomes" id="UP001301012"/>
    </source>
</evidence>
<organism evidence="2 3">
    <name type="scientific">Romboutsia sedimentorum</name>
    <dbReference type="NCBI Taxonomy" id="1368474"/>
    <lineage>
        <taxon>Bacteria</taxon>
        <taxon>Bacillati</taxon>
        <taxon>Bacillota</taxon>
        <taxon>Clostridia</taxon>
        <taxon>Peptostreptococcales</taxon>
        <taxon>Peptostreptococcaceae</taxon>
        <taxon>Romboutsia</taxon>
    </lineage>
</organism>
<proteinExistence type="predicted"/>
<accession>A0ABT7E965</accession>
<protein>
    <submittedName>
        <fullName evidence="2">Uncharacterized protein</fullName>
    </submittedName>
</protein>
<comment type="caution">
    <text evidence="2">The sequence shown here is derived from an EMBL/GenBank/DDBJ whole genome shotgun (WGS) entry which is preliminary data.</text>
</comment>
<keyword evidence="1" id="KW-0732">Signal</keyword>
<name>A0ABT7E965_9FIRM</name>
<reference evidence="2 3" key="1">
    <citation type="submission" date="2023-05" db="EMBL/GenBank/DDBJ databases">
        <title>Rombocin, a short stable natural nisin variant, displays selective antimicrobial activity against Listeria monocytogenes and employs dual mode of action to kill target bacterial strains.</title>
        <authorList>
            <person name="Wambui J."/>
            <person name="Stephan R."/>
            <person name="Kuipers O.P."/>
        </authorList>
    </citation>
    <scope>NUCLEOTIDE SEQUENCE [LARGE SCALE GENOMIC DNA]</scope>
    <source>
        <strain evidence="2 3">RC002</strain>
    </source>
</reference>
<gene>
    <name evidence="2" type="ORF">QOZ84_07920</name>
</gene>
<dbReference type="Proteomes" id="UP001301012">
    <property type="component" value="Unassembled WGS sequence"/>
</dbReference>
<dbReference type="RefSeq" id="WP_284132414.1">
    <property type="nucleotide sequence ID" value="NZ_JASKYM010000002.1"/>
</dbReference>
<feature type="signal peptide" evidence="1">
    <location>
        <begin position="1"/>
        <end position="28"/>
    </location>
</feature>
<evidence type="ECO:0000256" key="1">
    <source>
        <dbReference type="SAM" id="SignalP"/>
    </source>
</evidence>
<sequence>MNSKKFLLIMFVLLVIIFAIGKDTSANAQTYKSDILIKELTLKISLIQTASEVYDTNINETKNFNKNLYKDKSNQAYKHYTWLKNTYSNMDKEMKSSLENIFKSKDSWEYINTVINLNDDASVDEIINTLNRDKYLNLSDDLKNDIEKFFIYFYDEHFKSYYKKQKYKYDRKANNLNQKLSDNQVDVIKFIETSSGIKLPKHYKSIMYYNLNPLVSQAFEHDNVMISTIGLNVTPADIVSIHFYKYARPLFDTFSTSKEYLNFYSTLNQDKNFKSDYNNFDKGSYSFNDWCLENLISGYSKYLEYLYFGSTYENASYAYDLDFYNYLKDIGFNPNKISLKDATINFYKSKLNS</sequence>
<feature type="chain" id="PRO_5046193947" evidence="1">
    <location>
        <begin position="29"/>
        <end position="353"/>
    </location>
</feature>